<feature type="compositionally biased region" description="Polar residues" evidence="1">
    <location>
        <begin position="58"/>
        <end position="70"/>
    </location>
</feature>
<evidence type="ECO:0000256" key="1">
    <source>
        <dbReference type="SAM" id="MobiDB-lite"/>
    </source>
</evidence>
<reference evidence="2" key="2">
    <citation type="journal article" date="2022" name="Microbiol. Resour. Announc.">
        <title>Metagenome Sequencing to Explore Phylogenomics of Terrestrial Cyanobacteria.</title>
        <authorList>
            <person name="Ward R.D."/>
            <person name="Stajich J.E."/>
            <person name="Johansen J.R."/>
            <person name="Huntemann M."/>
            <person name="Clum A."/>
            <person name="Foster B."/>
            <person name="Foster B."/>
            <person name="Roux S."/>
            <person name="Palaniappan K."/>
            <person name="Varghese N."/>
            <person name="Mukherjee S."/>
            <person name="Reddy T.B.K."/>
            <person name="Daum C."/>
            <person name="Copeland A."/>
            <person name="Chen I.A."/>
            <person name="Ivanova N.N."/>
            <person name="Kyrpides N.C."/>
            <person name="Shapiro N."/>
            <person name="Eloe-Fadrosh E.A."/>
            <person name="Pietrasiak N."/>
        </authorList>
    </citation>
    <scope>NUCLEOTIDE SEQUENCE</scope>
    <source>
        <strain evidence="2">CPER-KK1</strain>
    </source>
</reference>
<accession>A0A951UCD1</accession>
<evidence type="ECO:0000313" key="3">
    <source>
        <dbReference type="Proteomes" id="UP000753908"/>
    </source>
</evidence>
<dbReference type="Proteomes" id="UP000753908">
    <property type="component" value="Unassembled WGS sequence"/>
</dbReference>
<dbReference type="AlphaFoldDB" id="A0A951UCD1"/>
<proteinExistence type="predicted"/>
<protein>
    <submittedName>
        <fullName evidence="2">Uncharacterized protein</fullName>
    </submittedName>
</protein>
<reference evidence="2" key="1">
    <citation type="submission" date="2021-05" db="EMBL/GenBank/DDBJ databases">
        <authorList>
            <person name="Pietrasiak N."/>
            <person name="Ward R."/>
            <person name="Stajich J.E."/>
            <person name="Kurbessoian T."/>
        </authorList>
    </citation>
    <scope>NUCLEOTIDE SEQUENCE</scope>
    <source>
        <strain evidence="2">CPER-KK1</strain>
    </source>
</reference>
<feature type="compositionally biased region" description="Polar residues" evidence="1">
    <location>
        <begin position="32"/>
        <end position="41"/>
    </location>
</feature>
<comment type="caution">
    <text evidence="2">The sequence shown here is derived from an EMBL/GenBank/DDBJ whole genome shotgun (WGS) entry which is preliminary data.</text>
</comment>
<sequence length="152" mass="16640">MAGSKKRMGQRNPLQLFNDSQKESVAPEPSAETPQEDSGISKSDLVIKIPESGKNNHESGINNKDSGTSKQESEDTKATPLYPLSARIPEPLNDALDDAVKQTRRSMGRKIRKEVLVSLAIKAMLQRVEAVGGWSAIASEEELRELLGLQNE</sequence>
<dbReference type="EMBL" id="JAHHIF010000059">
    <property type="protein sequence ID" value="MBW4548308.1"/>
    <property type="molecule type" value="Genomic_DNA"/>
</dbReference>
<organism evidence="2 3">
    <name type="scientific">Symplocastrum torsivum CPER-KK1</name>
    <dbReference type="NCBI Taxonomy" id="450513"/>
    <lineage>
        <taxon>Bacteria</taxon>
        <taxon>Bacillati</taxon>
        <taxon>Cyanobacteriota</taxon>
        <taxon>Cyanophyceae</taxon>
        <taxon>Oscillatoriophycideae</taxon>
        <taxon>Oscillatoriales</taxon>
        <taxon>Microcoleaceae</taxon>
        <taxon>Symplocastrum</taxon>
    </lineage>
</organism>
<evidence type="ECO:0000313" key="2">
    <source>
        <dbReference type="EMBL" id="MBW4548308.1"/>
    </source>
</evidence>
<name>A0A951UCD1_9CYAN</name>
<gene>
    <name evidence="2" type="ORF">KME25_28290</name>
</gene>
<feature type="region of interest" description="Disordered" evidence="1">
    <location>
        <begin position="1"/>
        <end position="90"/>
    </location>
</feature>